<dbReference type="InterPro" id="IPR045420">
    <property type="entry name" value="DUF5901"/>
</dbReference>
<feature type="domain" description="DUF5901" evidence="1">
    <location>
        <begin position="39"/>
        <end position="145"/>
    </location>
</feature>
<sequence>MSEFVALQNNTDPNIPTSSGQHVLMKDQTKIKRAVRRTTIVVNSRDRNLIQDYNSNQFRYKLRRPLTNVMSIELMNGCIPSYIYNLNTGWNTFSFQEGSIVVTITLTPGYYTESTLLTELQTQLNAILNKKNTYTVTLNQNTKRVQITSTNIIPFTFLFYSGNSHDDIDLNTLAILSINTPARLLGFGLQDYTSDTNGRITSILPVDIDNFLKTIYLHIESDGKNLSRMELGNGRQDCFHIFYLVPSSENYLFLNKETDHSLFESTPAPIARMMTLDISFRDEFNRVIDFNQRESSLVFEITHLE</sequence>
<evidence type="ECO:0000313" key="2">
    <source>
        <dbReference type="EMBL" id="QHS81286.1"/>
    </source>
</evidence>
<dbReference type="Pfam" id="PF19254">
    <property type="entry name" value="DUF5901"/>
    <property type="match status" value="1"/>
</dbReference>
<dbReference type="AlphaFoldDB" id="A0A6C0ANU7"/>
<evidence type="ECO:0000259" key="1">
    <source>
        <dbReference type="Pfam" id="PF19254"/>
    </source>
</evidence>
<organism evidence="2">
    <name type="scientific">viral metagenome</name>
    <dbReference type="NCBI Taxonomy" id="1070528"/>
    <lineage>
        <taxon>unclassified sequences</taxon>
        <taxon>metagenomes</taxon>
        <taxon>organismal metagenomes</taxon>
    </lineage>
</organism>
<protein>
    <recommendedName>
        <fullName evidence="1">DUF5901 domain-containing protein</fullName>
    </recommendedName>
</protein>
<name>A0A6C0ANU7_9ZZZZ</name>
<dbReference type="EMBL" id="MN740732">
    <property type="protein sequence ID" value="QHS81286.1"/>
    <property type="molecule type" value="Genomic_DNA"/>
</dbReference>
<accession>A0A6C0ANU7</accession>
<proteinExistence type="predicted"/>
<reference evidence="2" key="1">
    <citation type="journal article" date="2020" name="Nature">
        <title>Giant virus diversity and host interactions through global metagenomics.</title>
        <authorList>
            <person name="Schulz F."/>
            <person name="Roux S."/>
            <person name="Paez-Espino D."/>
            <person name="Jungbluth S."/>
            <person name="Walsh D.A."/>
            <person name="Denef V.J."/>
            <person name="McMahon K.D."/>
            <person name="Konstantinidis K.T."/>
            <person name="Eloe-Fadrosh E.A."/>
            <person name="Kyrpides N.C."/>
            <person name="Woyke T."/>
        </authorList>
    </citation>
    <scope>NUCLEOTIDE SEQUENCE</scope>
    <source>
        <strain evidence="2">GVMAG-S-1101161-73</strain>
    </source>
</reference>